<protein>
    <submittedName>
        <fullName evidence="8">Coenzyme A disulfide reductase</fullName>
        <ecNumber evidence="8">1.8.1.14</ecNumber>
    </submittedName>
</protein>
<evidence type="ECO:0000313" key="9">
    <source>
        <dbReference type="Proteomes" id="UP000176244"/>
    </source>
</evidence>
<evidence type="ECO:0000256" key="3">
    <source>
        <dbReference type="ARBA" id="ARBA00022630"/>
    </source>
</evidence>
<dbReference type="Gene3D" id="3.40.250.10">
    <property type="entry name" value="Rhodanese-like domain"/>
    <property type="match status" value="1"/>
</dbReference>
<reference evidence="8 9" key="1">
    <citation type="submission" date="2015-09" db="EMBL/GenBank/DDBJ databases">
        <title>Genome sequence of Acetobacterium wieringae DSM 1911.</title>
        <authorList>
            <person name="Poehlein A."/>
            <person name="Bengelsdorf F.R."/>
            <person name="Schiel-Bengelsdorf B."/>
            <person name="Duerre P."/>
            <person name="Daniel R."/>
        </authorList>
    </citation>
    <scope>NUCLEOTIDE SEQUENCE [LARGE SCALE GENOMIC DNA]</scope>
    <source>
        <strain evidence="8 9">DSM 1911</strain>
    </source>
</reference>
<comment type="similarity">
    <text evidence="2">Belongs to the class-III pyridine nucleotide-disulfide oxidoreductase family.</text>
</comment>
<dbReference type="InterPro" id="IPR036188">
    <property type="entry name" value="FAD/NAD-bd_sf"/>
</dbReference>
<evidence type="ECO:0000313" key="8">
    <source>
        <dbReference type="EMBL" id="OFV70438.1"/>
    </source>
</evidence>
<dbReference type="EMBL" id="LKEU01000031">
    <property type="protein sequence ID" value="OFV70438.1"/>
    <property type="molecule type" value="Genomic_DNA"/>
</dbReference>
<dbReference type="SMART" id="SM00450">
    <property type="entry name" value="RHOD"/>
    <property type="match status" value="1"/>
</dbReference>
<dbReference type="CDD" id="cd00158">
    <property type="entry name" value="RHOD"/>
    <property type="match status" value="1"/>
</dbReference>
<dbReference type="EC" id="1.8.1.14" evidence="8"/>
<comment type="caution">
    <text evidence="8">The sequence shown here is derived from an EMBL/GenBank/DDBJ whole genome shotgun (WGS) entry which is preliminary data.</text>
</comment>
<evidence type="ECO:0000256" key="5">
    <source>
        <dbReference type="ARBA" id="ARBA00023002"/>
    </source>
</evidence>
<dbReference type="Pfam" id="PF00581">
    <property type="entry name" value="Rhodanese"/>
    <property type="match status" value="1"/>
</dbReference>
<dbReference type="PANTHER" id="PTHR43429:SF1">
    <property type="entry name" value="NAD(P)H SULFUR OXIDOREDUCTASE (COA-DEPENDENT)"/>
    <property type="match status" value="1"/>
</dbReference>
<dbReference type="OrthoDB" id="9802028at2"/>
<dbReference type="InterPro" id="IPR016156">
    <property type="entry name" value="FAD/NAD-linked_Rdtase_dimer_sf"/>
</dbReference>
<dbReference type="InterPro" id="IPR050260">
    <property type="entry name" value="FAD-bd_OxRdtase"/>
</dbReference>
<dbReference type="SUPFAM" id="SSF52821">
    <property type="entry name" value="Rhodanese/Cell cycle control phosphatase"/>
    <property type="match status" value="1"/>
</dbReference>
<evidence type="ECO:0000256" key="1">
    <source>
        <dbReference type="ARBA" id="ARBA00001974"/>
    </source>
</evidence>
<gene>
    <name evidence="8" type="primary">cdr_2</name>
    <name evidence="8" type="ORF">ACWI_22190</name>
</gene>
<sequence length="565" mass="61328">MGKKVVIIGGVAGGASVAARTRRLDEAAEIIMFEKGPNVSFSNCCLPNHLSGMIENSEDLVLMTPDVFKKQYNITARVNQEVVGINPEQKTVRVKDLLAGKEYEESYDALFMAPGANPIVPKISGYDKAHVFSVKNVVDIDKINKFMQNGVKDVVVVGGGFIGVEVAENLKLSAAGFNVTLVEKADQIMCTLDYDMVQILHKELLDNGVQLILEDAIATINDDSVVLESGQTLPAQAVVMAIGVTPDTRLAQQAGLEIGETGAILVNHHYQTSVPNIYAVGDAVEVYHQLTHKKTKLALAGPAQKQARAAADHLYGIPTRNNGVIGSSCIKIFEMNVASTGLTEANATRCGIPHDMVYLIPGDIVGIMPDATPFFLKLVFEVPTGKIIGAQAVSKGNATKRIDVVAAMISMGATLEDLKELELCYAPAFSTAKDPVNFAAMVALNILNGEFKQVPVTAVRGLVESNAFIIDAREPDEFAQSHLINAVNIPLSEFRQRLTEIPKDQPVYIHCRSAQRSYNMTRALGQLGYDNIFNVSGSFLGICTYEYFNDQTKNRRPIVTDYNFC</sequence>
<dbReference type="STRING" id="52694.ACWI_22190"/>
<dbReference type="GO" id="GO:0050451">
    <property type="term" value="F:CoA-disulfide reductase (NADPH) activity"/>
    <property type="evidence" value="ECO:0007669"/>
    <property type="project" value="UniProtKB-EC"/>
</dbReference>
<organism evidence="8 9">
    <name type="scientific">Acetobacterium wieringae</name>
    <dbReference type="NCBI Taxonomy" id="52694"/>
    <lineage>
        <taxon>Bacteria</taxon>
        <taxon>Bacillati</taxon>
        <taxon>Bacillota</taxon>
        <taxon>Clostridia</taxon>
        <taxon>Eubacteriales</taxon>
        <taxon>Eubacteriaceae</taxon>
        <taxon>Acetobacterium</taxon>
    </lineage>
</organism>
<accession>A0A1F2PGJ3</accession>
<dbReference type="PANTHER" id="PTHR43429">
    <property type="entry name" value="PYRIDINE NUCLEOTIDE-DISULFIDE OXIDOREDUCTASE DOMAIN-CONTAINING"/>
    <property type="match status" value="1"/>
</dbReference>
<dbReference type="Pfam" id="PF02852">
    <property type="entry name" value="Pyr_redox_dim"/>
    <property type="match status" value="1"/>
</dbReference>
<dbReference type="Gene3D" id="3.50.50.60">
    <property type="entry name" value="FAD/NAD(P)-binding domain"/>
    <property type="match status" value="2"/>
</dbReference>
<dbReference type="SUPFAM" id="SSF51905">
    <property type="entry name" value="FAD/NAD(P)-binding domain"/>
    <property type="match status" value="2"/>
</dbReference>
<dbReference type="InterPro" id="IPR023753">
    <property type="entry name" value="FAD/NAD-binding_dom"/>
</dbReference>
<dbReference type="SUPFAM" id="SSF55424">
    <property type="entry name" value="FAD/NAD-linked reductases, dimerisation (C-terminal) domain"/>
    <property type="match status" value="1"/>
</dbReference>
<dbReference type="AlphaFoldDB" id="A0A1F2PGJ3"/>
<evidence type="ECO:0000259" key="7">
    <source>
        <dbReference type="PROSITE" id="PS50206"/>
    </source>
</evidence>
<name>A0A1F2PGJ3_9FIRM</name>
<keyword evidence="3" id="KW-0285">Flavoprotein</keyword>
<dbReference type="Proteomes" id="UP000176244">
    <property type="component" value="Unassembled WGS sequence"/>
</dbReference>
<dbReference type="InterPro" id="IPR036873">
    <property type="entry name" value="Rhodanese-like_dom_sf"/>
</dbReference>
<dbReference type="PRINTS" id="PR00411">
    <property type="entry name" value="PNDRDTASEI"/>
</dbReference>
<keyword evidence="6" id="KW-0676">Redox-active center</keyword>
<evidence type="ECO:0000256" key="4">
    <source>
        <dbReference type="ARBA" id="ARBA00022827"/>
    </source>
</evidence>
<evidence type="ECO:0000256" key="2">
    <source>
        <dbReference type="ARBA" id="ARBA00009130"/>
    </source>
</evidence>
<dbReference type="InterPro" id="IPR001763">
    <property type="entry name" value="Rhodanese-like_dom"/>
</dbReference>
<comment type="cofactor">
    <cofactor evidence="1">
        <name>FAD</name>
        <dbReference type="ChEBI" id="CHEBI:57692"/>
    </cofactor>
</comment>
<dbReference type="RefSeq" id="WP_070371500.1">
    <property type="nucleotide sequence ID" value="NZ_LKEU01000031.1"/>
</dbReference>
<dbReference type="PROSITE" id="PS50206">
    <property type="entry name" value="RHODANESE_3"/>
    <property type="match status" value="1"/>
</dbReference>
<dbReference type="PRINTS" id="PR00368">
    <property type="entry name" value="FADPNR"/>
</dbReference>
<evidence type="ECO:0000256" key="6">
    <source>
        <dbReference type="ARBA" id="ARBA00023284"/>
    </source>
</evidence>
<keyword evidence="5 8" id="KW-0560">Oxidoreductase</keyword>
<feature type="domain" description="Rhodanese" evidence="7">
    <location>
        <begin position="463"/>
        <end position="544"/>
    </location>
</feature>
<proteinExistence type="inferred from homology"/>
<dbReference type="InterPro" id="IPR004099">
    <property type="entry name" value="Pyr_nucl-diS_OxRdtase_dimer"/>
</dbReference>
<dbReference type="Pfam" id="PF07992">
    <property type="entry name" value="Pyr_redox_2"/>
    <property type="match status" value="1"/>
</dbReference>
<keyword evidence="4" id="KW-0274">FAD</keyword>